<feature type="compositionally biased region" description="Basic and acidic residues" evidence="1">
    <location>
        <begin position="150"/>
        <end position="160"/>
    </location>
</feature>
<proteinExistence type="predicted"/>
<protein>
    <submittedName>
        <fullName evidence="2">Uncharacterized protein</fullName>
    </submittedName>
</protein>
<dbReference type="RefSeq" id="WP_036907867.1">
    <property type="nucleotide sequence ID" value="NZ_CP138967.1"/>
</dbReference>
<dbReference type="EMBL" id="JNAX01000015">
    <property type="protein sequence ID" value="KGG19436.1"/>
    <property type="molecule type" value="Genomic_DNA"/>
</dbReference>
<feature type="compositionally biased region" description="Low complexity" evidence="1">
    <location>
        <begin position="108"/>
        <end position="117"/>
    </location>
</feature>
<reference evidence="3" key="1">
    <citation type="journal article" date="2014" name="Sci. Data">
        <title>Genomes of diverse isolates of the marine cyanobacterium Prochlorococcus.</title>
        <authorList>
            <person name="Biller S."/>
            <person name="Berube P."/>
            <person name="Thompson J."/>
            <person name="Kelly L."/>
            <person name="Roggensack S."/>
            <person name="Awad L."/>
            <person name="Roache-Johnson K."/>
            <person name="Ding H."/>
            <person name="Giovannoni S.J."/>
            <person name="Moore L.R."/>
            <person name="Chisholm S.W."/>
        </authorList>
    </citation>
    <scope>NUCLEOTIDE SEQUENCE [LARGE SCALE GENOMIC DNA]</scope>
    <source>
        <strain evidence="3">PAC1</strain>
    </source>
</reference>
<evidence type="ECO:0000256" key="1">
    <source>
        <dbReference type="SAM" id="MobiDB-lite"/>
    </source>
</evidence>
<dbReference type="Proteomes" id="UP000030392">
    <property type="component" value="Unassembled WGS sequence"/>
</dbReference>
<gene>
    <name evidence="2" type="ORF">EV03_1819</name>
</gene>
<feature type="compositionally biased region" description="Polar residues" evidence="1">
    <location>
        <begin position="1"/>
        <end position="11"/>
    </location>
</feature>
<feature type="compositionally biased region" description="Basic and acidic residues" evidence="1">
    <location>
        <begin position="128"/>
        <end position="137"/>
    </location>
</feature>
<comment type="caution">
    <text evidence="2">The sequence shown here is derived from an EMBL/GenBank/DDBJ whole genome shotgun (WGS) entry which is preliminary data.</text>
</comment>
<dbReference type="AlphaFoldDB" id="A0A0A2BZB7"/>
<sequence length="176" mass="19470">MFMGDSYTNNQSGGGDFQNQRQNGRNNFRGGRGPNNREGGFRIRLSDNEMRAARSLQEAFNLRSTVAVLGFAVRTLAQMLEDGNLENLVNEYRSQAPANEQRRGRGNRGNYNGENNNSANAKPNPFARPEKPVKEQEVADTDQANNLAQDHAEKDNDEATKASSNEDDSTNTSEQG</sequence>
<evidence type="ECO:0000313" key="2">
    <source>
        <dbReference type="EMBL" id="KGG19436.1"/>
    </source>
</evidence>
<accession>A0A0A2BZB7</accession>
<evidence type="ECO:0000313" key="3">
    <source>
        <dbReference type="Proteomes" id="UP000030392"/>
    </source>
</evidence>
<feature type="compositionally biased region" description="Low complexity" evidence="1">
    <location>
        <begin position="17"/>
        <end position="38"/>
    </location>
</feature>
<feature type="region of interest" description="Disordered" evidence="1">
    <location>
        <begin position="1"/>
        <end position="41"/>
    </location>
</feature>
<feature type="region of interest" description="Disordered" evidence="1">
    <location>
        <begin position="94"/>
        <end position="176"/>
    </location>
</feature>
<organism evidence="2 3">
    <name type="scientific">Prochlorococcus marinus str. PAC1</name>
    <dbReference type="NCBI Taxonomy" id="59924"/>
    <lineage>
        <taxon>Bacteria</taxon>
        <taxon>Bacillati</taxon>
        <taxon>Cyanobacteriota</taxon>
        <taxon>Cyanophyceae</taxon>
        <taxon>Synechococcales</taxon>
        <taxon>Prochlorococcaceae</taxon>
        <taxon>Prochlorococcus</taxon>
    </lineage>
</organism>
<name>A0A0A2BZB7_PROMR</name>